<evidence type="ECO:0000256" key="1">
    <source>
        <dbReference type="SAM" id="Phobius"/>
    </source>
</evidence>
<dbReference type="OrthoDB" id="936835at2"/>
<protein>
    <recommendedName>
        <fullName evidence="2">Putative auto-transporter adhesin head GIN domain-containing protein</fullName>
    </recommendedName>
</protein>
<dbReference type="EMBL" id="MORL01000004">
    <property type="protein sequence ID" value="OIN59376.1"/>
    <property type="molecule type" value="Genomic_DNA"/>
</dbReference>
<dbReference type="Proteomes" id="UP000181790">
    <property type="component" value="Unassembled WGS sequence"/>
</dbReference>
<evidence type="ECO:0000313" key="4">
    <source>
        <dbReference type="Proteomes" id="UP000181790"/>
    </source>
</evidence>
<proteinExistence type="predicted"/>
<comment type="caution">
    <text evidence="3">The sequence shown here is derived from an EMBL/GenBank/DDBJ whole genome shotgun (WGS) entry which is preliminary data.</text>
</comment>
<keyword evidence="1" id="KW-0472">Membrane</keyword>
<reference evidence="3 4" key="1">
    <citation type="submission" date="2016-10" db="EMBL/GenBank/DDBJ databases">
        <title>Arsenicibacter rosenii gen. nov., sp. nov., an efficient arsenic-methylating bacterium isolated from an arsenic-contaminated paddy soil.</title>
        <authorList>
            <person name="Huang K."/>
        </authorList>
    </citation>
    <scope>NUCLEOTIDE SEQUENCE [LARGE SCALE GENOMIC DNA]</scope>
    <source>
        <strain evidence="3 4">SM-1</strain>
    </source>
</reference>
<evidence type="ECO:0000259" key="2">
    <source>
        <dbReference type="Pfam" id="PF10988"/>
    </source>
</evidence>
<organism evidence="3 4">
    <name type="scientific">Arsenicibacter rosenii</name>
    <dbReference type="NCBI Taxonomy" id="1750698"/>
    <lineage>
        <taxon>Bacteria</taxon>
        <taxon>Pseudomonadati</taxon>
        <taxon>Bacteroidota</taxon>
        <taxon>Cytophagia</taxon>
        <taxon>Cytophagales</taxon>
        <taxon>Spirosomataceae</taxon>
        <taxon>Arsenicibacter</taxon>
    </lineage>
</organism>
<keyword evidence="1" id="KW-0812">Transmembrane</keyword>
<dbReference type="Pfam" id="PF10988">
    <property type="entry name" value="DUF2807"/>
    <property type="match status" value="1"/>
</dbReference>
<name>A0A1S2VMF8_9BACT</name>
<evidence type="ECO:0000313" key="3">
    <source>
        <dbReference type="EMBL" id="OIN59376.1"/>
    </source>
</evidence>
<dbReference type="Gene3D" id="2.160.20.120">
    <property type="match status" value="1"/>
</dbReference>
<keyword evidence="4" id="KW-1185">Reference proteome</keyword>
<dbReference type="RefSeq" id="WP_071503059.1">
    <property type="nucleotide sequence ID" value="NZ_MORL01000004.1"/>
</dbReference>
<keyword evidence="1" id="KW-1133">Transmembrane helix</keyword>
<dbReference type="InterPro" id="IPR021255">
    <property type="entry name" value="DUF2807"/>
</dbReference>
<feature type="domain" description="Putative auto-transporter adhesin head GIN" evidence="2">
    <location>
        <begin position="59"/>
        <end position="242"/>
    </location>
</feature>
<feature type="transmembrane region" description="Helical" evidence="1">
    <location>
        <begin position="21"/>
        <end position="43"/>
    </location>
</feature>
<dbReference type="AlphaFoldDB" id="A0A1S2VMF8"/>
<accession>A0A1S2VMF8</accession>
<gene>
    <name evidence="3" type="ORF">BLX24_10390</name>
</gene>
<sequence length="257" mass="27514">MNAIAGSILSMELMSTNPANQYFQIVIVSVGLLTLIATIWWQIDTASEEENSETVTISPFDTIDLSGALHVLVLASNDTTLKLRGSRKALSWLRVRQYGQTLKIGNRFFLKAWGHHKSLFITITTPTLRHLEISGANVVQVNGFTDLASLDMNITGASNVSFEGTVGFLSTEITGASRLTLQGAGQHLNAEITGASSLHALHYAAEIASLELAGACSARVKVSRQLTAELAGASRVQYQGEPMMHVKSAGASSVSRV</sequence>